<evidence type="ECO:0000256" key="1">
    <source>
        <dbReference type="SAM" id="MobiDB-lite"/>
    </source>
</evidence>
<evidence type="ECO:0000313" key="2">
    <source>
        <dbReference type="EMBL" id="TRX91097.1"/>
    </source>
</evidence>
<organism evidence="2 3">
    <name type="scientific">Xylaria flabelliformis</name>
    <dbReference type="NCBI Taxonomy" id="2512241"/>
    <lineage>
        <taxon>Eukaryota</taxon>
        <taxon>Fungi</taxon>
        <taxon>Dikarya</taxon>
        <taxon>Ascomycota</taxon>
        <taxon>Pezizomycotina</taxon>
        <taxon>Sordariomycetes</taxon>
        <taxon>Xylariomycetidae</taxon>
        <taxon>Xylariales</taxon>
        <taxon>Xylariaceae</taxon>
        <taxon>Xylaria</taxon>
    </lineage>
</organism>
<feature type="region of interest" description="Disordered" evidence="1">
    <location>
        <begin position="83"/>
        <end position="137"/>
    </location>
</feature>
<sequence>MASPLQADTTARHGMPFRRMLDMRDQVRNAANELSRLQAIFTDAQKNPNCPPAALERYQNAIRSKSADLESLQKKLKPLEKNYEKAQNGKKKRPAQSVLEPRPKRRKQDDGYADFTTSHLPPPIQPRDYAPGETKEVPSKISPAVQPLLLNTATLDVALPPEGCCLTADECQYSHLERLRRQYARPFELFCEEMDSISDSCLTGVCLALPDMPWSVALSRLAFLIKPILDSHKISSMPSDANFLSTGTTIGCEQHLRYIRLAEVMMIQDWRDFMRWAHHQSHVFNLCGRRSCFKLKHMCLEPIDCMTSRQKCRDDSRALCDNTHHHDQPTSKATSPTPPTCNSPGCWPPCLSRHDGYSLSHSVAVEFAALHRVSFGPLTSGARKELYTPINEHQLSKLVHNEDVGLVFPFKKSYGRIFMDKWEDTSFIRIDTLLQIPPMYTSKEVLPILDKLPTWTEESFNVILDSMFWYARKRAMPFLVKEIERQAWGTTSFDHRSPRYQCPFCHGFDNFLGLIDLNVESITDYDDLAEALRHMLFAAHHRVPLARKARFLREEIRHCADICDAWKAILKEKFENSIIILEMGVIPQAIADLCGHGKLADPVPTEVSNCSMVDPIEEPVAMKMVVRDKKECVESQNHAEIKAEG</sequence>
<dbReference type="AlphaFoldDB" id="A0A553HT32"/>
<gene>
    <name evidence="2" type="ORF">FHL15_008079</name>
</gene>
<protein>
    <submittedName>
        <fullName evidence="2">Uncharacterized protein</fullName>
    </submittedName>
</protein>
<comment type="caution">
    <text evidence="2">The sequence shown here is derived from an EMBL/GenBank/DDBJ whole genome shotgun (WGS) entry which is preliminary data.</text>
</comment>
<reference evidence="3" key="1">
    <citation type="submission" date="2019-06" db="EMBL/GenBank/DDBJ databases">
        <title>Draft genome sequence of the griseofulvin-producing fungus Xylaria cubensis strain G536.</title>
        <authorList>
            <person name="Mead M.E."/>
            <person name="Raja H.A."/>
            <person name="Steenwyk J.L."/>
            <person name="Knowles S.L."/>
            <person name="Oberlies N.H."/>
            <person name="Rokas A."/>
        </authorList>
    </citation>
    <scope>NUCLEOTIDE SEQUENCE [LARGE SCALE GENOMIC DNA]</scope>
    <source>
        <strain evidence="3">G536</strain>
    </source>
</reference>
<dbReference type="OrthoDB" id="4716588at2759"/>
<dbReference type="EMBL" id="VFLP01000049">
    <property type="protein sequence ID" value="TRX91097.1"/>
    <property type="molecule type" value="Genomic_DNA"/>
</dbReference>
<keyword evidence="3" id="KW-1185">Reference proteome</keyword>
<proteinExistence type="predicted"/>
<accession>A0A553HT32</accession>
<name>A0A553HT32_9PEZI</name>
<evidence type="ECO:0000313" key="3">
    <source>
        <dbReference type="Proteomes" id="UP000319160"/>
    </source>
</evidence>
<dbReference type="Proteomes" id="UP000319160">
    <property type="component" value="Unassembled WGS sequence"/>
</dbReference>